<evidence type="ECO:0000313" key="2">
    <source>
        <dbReference type="EMBL" id="KAH0812479.1"/>
    </source>
</evidence>
<proteinExistence type="predicted"/>
<evidence type="ECO:0000313" key="3">
    <source>
        <dbReference type="Proteomes" id="UP000719412"/>
    </source>
</evidence>
<keyword evidence="3" id="KW-1185">Reference proteome</keyword>
<reference evidence="2" key="2">
    <citation type="submission" date="2021-08" db="EMBL/GenBank/DDBJ databases">
        <authorList>
            <person name="Eriksson T."/>
        </authorList>
    </citation>
    <scope>NUCLEOTIDE SEQUENCE</scope>
    <source>
        <strain evidence="2">Stoneville</strain>
        <tissue evidence="2">Whole head</tissue>
    </source>
</reference>
<protein>
    <submittedName>
        <fullName evidence="2">Uncharacterized protein</fullName>
    </submittedName>
</protein>
<dbReference type="EMBL" id="JABDTM020026014">
    <property type="protein sequence ID" value="KAH0812479.1"/>
    <property type="molecule type" value="Genomic_DNA"/>
</dbReference>
<gene>
    <name evidence="2" type="ORF">GEV33_010312</name>
</gene>
<accession>A0A8J6HD37</accession>
<dbReference type="AlphaFoldDB" id="A0A8J6HD37"/>
<organism evidence="2 3">
    <name type="scientific">Tenebrio molitor</name>
    <name type="common">Yellow mealworm beetle</name>
    <dbReference type="NCBI Taxonomy" id="7067"/>
    <lineage>
        <taxon>Eukaryota</taxon>
        <taxon>Metazoa</taxon>
        <taxon>Ecdysozoa</taxon>
        <taxon>Arthropoda</taxon>
        <taxon>Hexapoda</taxon>
        <taxon>Insecta</taxon>
        <taxon>Pterygota</taxon>
        <taxon>Neoptera</taxon>
        <taxon>Endopterygota</taxon>
        <taxon>Coleoptera</taxon>
        <taxon>Polyphaga</taxon>
        <taxon>Cucujiformia</taxon>
        <taxon>Tenebrionidae</taxon>
        <taxon>Tenebrio</taxon>
    </lineage>
</organism>
<sequence length="110" mass="12045">MRKTLRNLLRLEKSPTPLTYPAHPYTFEEDATAVTQKSHATEVAEESRKSRLIVSLLNLHSTANLKARRRERSSLNQSAGVVDVDLMEGSGDETSGTDDDVDGAVGTSFV</sequence>
<feature type="region of interest" description="Disordered" evidence="1">
    <location>
        <begin position="68"/>
        <end position="110"/>
    </location>
</feature>
<comment type="caution">
    <text evidence="2">The sequence shown here is derived from an EMBL/GenBank/DDBJ whole genome shotgun (WGS) entry which is preliminary data.</text>
</comment>
<dbReference type="Proteomes" id="UP000719412">
    <property type="component" value="Unassembled WGS sequence"/>
</dbReference>
<evidence type="ECO:0000256" key="1">
    <source>
        <dbReference type="SAM" id="MobiDB-lite"/>
    </source>
</evidence>
<name>A0A8J6HD37_TENMO</name>
<reference evidence="2" key="1">
    <citation type="journal article" date="2020" name="J Insects Food Feed">
        <title>The yellow mealworm (Tenebrio molitor) genome: a resource for the emerging insects as food and feed industry.</title>
        <authorList>
            <person name="Eriksson T."/>
            <person name="Andere A."/>
            <person name="Kelstrup H."/>
            <person name="Emery V."/>
            <person name="Picard C."/>
        </authorList>
    </citation>
    <scope>NUCLEOTIDE SEQUENCE</scope>
    <source>
        <strain evidence="2">Stoneville</strain>
        <tissue evidence="2">Whole head</tissue>
    </source>
</reference>